<evidence type="ECO:0000313" key="1">
    <source>
        <dbReference type="EMBL" id="MBB5723233.1"/>
    </source>
</evidence>
<dbReference type="NCBIfam" id="NF004798">
    <property type="entry name" value="PRK06147.1"/>
    <property type="match status" value="1"/>
</dbReference>
<sequence length="334" mass="35430">MSGLAIEACGMSTAIGLNAPASAAAQRARLSNFEETHFISHDGKWMIGAEVPLDPPKRGRARLQALLEGPLRECYAALGDVDPKDVPVLLCVAEGDRPGRLAGVDTSLLHDTLNAIGQPIHADSAVITYGRVGGIVALRDARDLMKKGAKKVIVAGVDSYLIAGTLAHYDADDRVLTETNSNGFPAGEGAAAVLLGRGGAFQLLGLGFGREPAHITSGEPTRADGLVAAMREALGEAGIDFSEVDYRMSDLNGEQYYFKEAALAMTRVLRKRIDQMDLWNPASEFGYTGAASMPLMLGLGLIAGQKRYAPGRTVIMQTSDDDGRRGTAIFRMEG</sequence>
<reference evidence="1 2" key="1">
    <citation type="submission" date="2020-08" db="EMBL/GenBank/DDBJ databases">
        <title>Genomic Encyclopedia of Type Strains, Phase IV (KMG-IV): sequencing the most valuable type-strain genomes for metagenomic binning, comparative biology and taxonomic classification.</title>
        <authorList>
            <person name="Goeker M."/>
        </authorList>
    </citation>
    <scope>NUCLEOTIDE SEQUENCE [LARGE SCALE GENOMIC DNA]</scope>
    <source>
        <strain evidence="1 2">DSM 101064</strain>
    </source>
</reference>
<dbReference type="EC" id="2.3.1.41" evidence="1"/>
<accession>A0A7W9EYV8</accession>
<keyword evidence="1" id="KW-0808">Transferase</keyword>
<dbReference type="EMBL" id="JACIJM010000009">
    <property type="protein sequence ID" value="MBB5723233.1"/>
    <property type="molecule type" value="Genomic_DNA"/>
</dbReference>
<comment type="caution">
    <text evidence="1">The sequence shown here is derived from an EMBL/GenBank/DDBJ whole genome shotgun (WGS) entry which is preliminary data.</text>
</comment>
<gene>
    <name evidence="1" type="ORF">FHS72_002873</name>
</gene>
<dbReference type="RefSeq" id="WP_183530265.1">
    <property type="nucleotide sequence ID" value="NZ_JACIJM010000009.1"/>
</dbReference>
<evidence type="ECO:0000313" key="2">
    <source>
        <dbReference type="Proteomes" id="UP000535415"/>
    </source>
</evidence>
<dbReference type="InterPro" id="IPR016039">
    <property type="entry name" value="Thiolase-like"/>
</dbReference>
<dbReference type="Proteomes" id="UP000535415">
    <property type="component" value="Unassembled WGS sequence"/>
</dbReference>
<dbReference type="Gene3D" id="3.40.47.10">
    <property type="match status" value="1"/>
</dbReference>
<proteinExistence type="predicted"/>
<protein>
    <submittedName>
        <fullName evidence="1">3-oxoacyl-[acyl-carrier-protein] synthase-1</fullName>
        <ecNumber evidence="1">2.3.1.41</ecNumber>
    </submittedName>
</protein>
<keyword evidence="1" id="KW-0012">Acyltransferase</keyword>
<dbReference type="SUPFAM" id="SSF53901">
    <property type="entry name" value="Thiolase-like"/>
    <property type="match status" value="1"/>
</dbReference>
<name>A0A7W9EYV8_9RHOB</name>
<dbReference type="GO" id="GO:0004315">
    <property type="term" value="F:3-oxoacyl-[acyl-carrier-protein] synthase activity"/>
    <property type="evidence" value="ECO:0007669"/>
    <property type="project" value="UniProtKB-EC"/>
</dbReference>
<keyword evidence="2" id="KW-1185">Reference proteome</keyword>
<organism evidence="1 2">
    <name type="scientific">Yoonia ponticola</name>
    <dbReference type="NCBI Taxonomy" id="1524255"/>
    <lineage>
        <taxon>Bacteria</taxon>
        <taxon>Pseudomonadati</taxon>
        <taxon>Pseudomonadota</taxon>
        <taxon>Alphaproteobacteria</taxon>
        <taxon>Rhodobacterales</taxon>
        <taxon>Paracoccaceae</taxon>
        <taxon>Yoonia</taxon>
    </lineage>
</organism>
<dbReference type="AlphaFoldDB" id="A0A7W9EYV8"/>